<evidence type="ECO:0000313" key="4">
    <source>
        <dbReference type="EMBL" id="KAG0263422.1"/>
    </source>
</evidence>
<reference evidence="4" key="1">
    <citation type="journal article" date="2020" name="Fungal Divers.">
        <title>Resolving the Mortierellaceae phylogeny through synthesis of multi-gene phylogenetics and phylogenomics.</title>
        <authorList>
            <person name="Vandepol N."/>
            <person name="Liber J."/>
            <person name="Desiro A."/>
            <person name="Na H."/>
            <person name="Kennedy M."/>
            <person name="Barry K."/>
            <person name="Grigoriev I.V."/>
            <person name="Miller A.N."/>
            <person name="O'Donnell K."/>
            <person name="Stajich J.E."/>
            <person name="Bonito G."/>
        </authorList>
    </citation>
    <scope>NUCLEOTIDE SEQUENCE</scope>
    <source>
        <strain evidence="4">KOD948</strain>
    </source>
</reference>
<dbReference type="CDD" id="cd00088">
    <property type="entry name" value="HPT"/>
    <property type="match status" value="1"/>
</dbReference>
<evidence type="ECO:0000256" key="1">
    <source>
        <dbReference type="PROSITE-ProRule" id="PRU00110"/>
    </source>
</evidence>
<proteinExistence type="predicted"/>
<evidence type="ECO:0000256" key="2">
    <source>
        <dbReference type="SAM" id="MobiDB-lite"/>
    </source>
</evidence>
<sequence>MTSIQSEPAPVNFNLPTVQGSDTESATELFPEEDVVIDHSTFDQLVGICEDDDDNGEFLRTLIGDYFKQAERTNEDMETAVSNQDFSQLARLGHFLKGSSAALGIIKVKESCEKLENFGQLKDADGTNTITETEAETRIRELLAQVRLENEEAETYLGPYCEDPTALAEE</sequence>
<dbReference type="InterPro" id="IPR036641">
    <property type="entry name" value="HPT_dom_sf"/>
</dbReference>
<evidence type="ECO:0000313" key="5">
    <source>
        <dbReference type="Proteomes" id="UP000726737"/>
    </source>
</evidence>
<feature type="compositionally biased region" description="Polar residues" evidence="2">
    <location>
        <begin position="14"/>
        <end position="24"/>
    </location>
</feature>
<name>A0A9P6U745_9FUNG</name>
<feature type="region of interest" description="Disordered" evidence="2">
    <location>
        <begin position="1"/>
        <end position="24"/>
    </location>
</feature>
<gene>
    <name evidence="4" type="ORF">BG011_008829</name>
</gene>
<dbReference type="InterPro" id="IPR008207">
    <property type="entry name" value="Sig_transdc_His_kin_Hpt_dom"/>
</dbReference>
<evidence type="ECO:0000259" key="3">
    <source>
        <dbReference type="PROSITE" id="PS50894"/>
    </source>
</evidence>
<dbReference type="GO" id="GO:0000160">
    <property type="term" value="P:phosphorelay signal transduction system"/>
    <property type="evidence" value="ECO:0007669"/>
    <property type="project" value="InterPro"/>
</dbReference>
<keyword evidence="1" id="KW-0597">Phosphoprotein</keyword>
<dbReference type="GO" id="GO:0009927">
    <property type="term" value="F:histidine phosphotransfer kinase activity"/>
    <property type="evidence" value="ECO:0007669"/>
    <property type="project" value="InterPro"/>
</dbReference>
<dbReference type="AlphaFoldDB" id="A0A9P6U745"/>
<protein>
    <recommendedName>
        <fullName evidence="3">HPt domain-containing protein</fullName>
    </recommendedName>
</protein>
<dbReference type="GO" id="GO:0043424">
    <property type="term" value="F:protein histidine kinase binding"/>
    <property type="evidence" value="ECO:0007669"/>
    <property type="project" value="InterPro"/>
</dbReference>
<accession>A0A9P6U745</accession>
<dbReference type="Pfam" id="PF01627">
    <property type="entry name" value="Hpt"/>
    <property type="match status" value="1"/>
</dbReference>
<dbReference type="EMBL" id="JAAAJA010000075">
    <property type="protein sequence ID" value="KAG0263422.1"/>
    <property type="molecule type" value="Genomic_DNA"/>
</dbReference>
<keyword evidence="5" id="KW-1185">Reference proteome</keyword>
<feature type="modified residue" description="Phosphohistidine" evidence="1">
    <location>
        <position position="94"/>
    </location>
</feature>
<organism evidence="4 5">
    <name type="scientific">Mortierella polycephala</name>
    <dbReference type="NCBI Taxonomy" id="41804"/>
    <lineage>
        <taxon>Eukaryota</taxon>
        <taxon>Fungi</taxon>
        <taxon>Fungi incertae sedis</taxon>
        <taxon>Mucoromycota</taxon>
        <taxon>Mortierellomycotina</taxon>
        <taxon>Mortierellomycetes</taxon>
        <taxon>Mortierellales</taxon>
        <taxon>Mortierellaceae</taxon>
        <taxon>Mortierella</taxon>
    </lineage>
</organism>
<dbReference type="PANTHER" id="PTHR28242:SF52">
    <property type="entry name" value="PHOSPHORELAY INTERMEDIATE PROTEIN YPD1"/>
    <property type="match status" value="1"/>
</dbReference>
<dbReference type="GO" id="GO:0005737">
    <property type="term" value="C:cytoplasm"/>
    <property type="evidence" value="ECO:0007669"/>
    <property type="project" value="TreeGrafter"/>
</dbReference>
<feature type="domain" description="HPt" evidence="3">
    <location>
        <begin position="55"/>
        <end position="156"/>
    </location>
</feature>
<dbReference type="SUPFAM" id="SSF47226">
    <property type="entry name" value="Histidine-containing phosphotransfer domain, HPT domain"/>
    <property type="match status" value="1"/>
</dbReference>
<comment type="caution">
    <text evidence="4">The sequence shown here is derived from an EMBL/GenBank/DDBJ whole genome shotgun (WGS) entry which is preliminary data.</text>
</comment>
<dbReference type="Proteomes" id="UP000726737">
    <property type="component" value="Unassembled WGS sequence"/>
</dbReference>
<dbReference type="PROSITE" id="PS50894">
    <property type="entry name" value="HPT"/>
    <property type="match status" value="1"/>
</dbReference>
<dbReference type="OrthoDB" id="1673781at2759"/>
<dbReference type="InterPro" id="IPR045871">
    <property type="entry name" value="AHP1-5/YPD1"/>
</dbReference>
<dbReference type="Gene3D" id="1.20.120.160">
    <property type="entry name" value="HPT domain"/>
    <property type="match status" value="1"/>
</dbReference>
<dbReference type="GO" id="GO:0005634">
    <property type="term" value="C:nucleus"/>
    <property type="evidence" value="ECO:0007669"/>
    <property type="project" value="TreeGrafter"/>
</dbReference>
<dbReference type="PANTHER" id="PTHR28242">
    <property type="entry name" value="PHOSPHORELAY INTERMEDIATE PROTEIN YPD1"/>
    <property type="match status" value="1"/>
</dbReference>
<dbReference type="SMART" id="SM00073">
    <property type="entry name" value="HPT"/>
    <property type="match status" value="1"/>
</dbReference>